<sequence>MFFKKTSKVNKFRNFALLLVFLGIIIMYIALVFRAHPIIMTILMVMGFLAVLLSSFVYLWVGMLSLKVVQVSCPNCGKRTKILGRVDLCMHCNEPLTLDPDLDGKPFDKKYNRKSYQSGKPIDPSHK</sequence>
<keyword evidence="1" id="KW-1003">Cell membrane</keyword>
<protein>
    <submittedName>
        <fullName evidence="7">YgzB family protein</fullName>
    </submittedName>
</protein>
<feature type="transmembrane region" description="Helical" evidence="6">
    <location>
        <begin position="12"/>
        <end position="32"/>
    </location>
</feature>
<evidence type="ECO:0000256" key="2">
    <source>
        <dbReference type="ARBA" id="ARBA00022692"/>
    </source>
</evidence>
<gene>
    <name evidence="7" type="ORF">ACFO4N_11080</name>
</gene>
<proteinExistence type="predicted"/>
<evidence type="ECO:0000313" key="7">
    <source>
        <dbReference type="EMBL" id="MFC4619256.1"/>
    </source>
</evidence>
<keyword evidence="4 6" id="KW-0472">Membrane</keyword>
<name>A0ABV9GM60_9BACL</name>
<reference evidence="8" key="1">
    <citation type="journal article" date="2019" name="Int. J. Syst. Evol. Microbiol.">
        <title>The Global Catalogue of Microorganisms (GCM) 10K type strain sequencing project: providing services to taxonomists for standard genome sequencing and annotation.</title>
        <authorList>
            <consortium name="The Broad Institute Genomics Platform"/>
            <consortium name="The Broad Institute Genome Sequencing Center for Infectious Disease"/>
            <person name="Wu L."/>
            <person name="Ma J."/>
        </authorList>
    </citation>
    <scope>NUCLEOTIDE SEQUENCE [LARGE SCALE GENOMIC DNA]</scope>
    <source>
        <strain evidence="8">CGMCC 1.16306</strain>
    </source>
</reference>
<evidence type="ECO:0000256" key="3">
    <source>
        <dbReference type="ARBA" id="ARBA00022989"/>
    </source>
</evidence>
<dbReference type="NCBIfam" id="NF002796">
    <property type="entry name" value="PRK02935.1"/>
    <property type="match status" value="1"/>
</dbReference>
<feature type="region of interest" description="Disordered" evidence="5">
    <location>
        <begin position="98"/>
        <end position="127"/>
    </location>
</feature>
<evidence type="ECO:0000256" key="4">
    <source>
        <dbReference type="ARBA" id="ARBA00023136"/>
    </source>
</evidence>
<dbReference type="EMBL" id="JBHSFW010000007">
    <property type="protein sequence ID" value="MFC4619256.1"/>
    <property type="molecule type" value="Genomic_DNA"/>
</dbReference>
<accession>A0ABV9GM60</accession>
<organism evidence="7 8">
    <name type="scientific">Camelliibacillus cellulosilyticus</name>
    <dbReference type="NCBI Taxonomy" id="2174486"/>
    <lineage>
        <taxon>Bacteria</taxon>
        <taxon>Bacillati</taxon>
        <taxon>Bacillota</taxon>
        <taxon>Bacilli</taxon>
        <taxon>Bacillales</taxon>
        <taxon>Sporolactobacillaceae</taxon>
        <taxon>Camelliibacillus</taxon>
    </lineage>
</organism>
<keyword evidence="3 6" id="KW-1133">Transmembrane helix</keyword>
<comment type="caution">
    <text evidence="7">The sequence shown here is derived from an EMBL/GenBank/DDBJ whole genome shotgun (WGS) entry which is preliminary data.</text>
</comment>
<feature type="transmembrane region" description="Helical" evidence="6">
    <location>
        <begin position="38"/>
        <end position="61"/>
    </location>
</feature>
<evidence type="ECO:0000256" key="6">
    <source>
        <dbReference type="SAM" id="Phobius"/>
    </source>
</evidence>
<dbReference type="Pfam" id="PF11023">
    <property type="entry name" value="DUF2614"/>
    <property type="match status" value="1"/>
</dbReference>
<dbReference type="RefSeq" id="WP_376846356.1">
    <property type="nucleotide sequence ID" value="NZ_JBHSFW010000007.1"/>
</dbReference>
<dbReference type="Proteomes" id="UP001596022">
    <property type="component" value="Unassembled WGS sequence"/>
</dbReference>
<keyword evidence="8" id="KW-1185">Reference proteome</keyword>
<evidence type="ECO:0000313" key="8">
    <source>
        <dbReference type="Proteomes" id="UP001596022"/>
    </source>
</evidence>
<dbReference type="InterPro" id="IPR020912">
    <property type="entry name" value="UPF0295"/>
</dbReference>
<evidence type="ECO:0000256" key="5">
    <source>
        <dbReference type="SAM" id="MobiDB-lite"/>
    </source>
</evidence>
<keyword evidence="2 6" id="KW-0812">Transmembrane</keyword>
<evidence type="ECO:0000256" key="1">
    <source>
        <dbReference type="ARBA" id="ARBA00022475"/>
    </source>
</evidence>